<dbReference type="PANTHER" id="PTHR31025">
    <property type="entry name" value="SI:CH211-196P9.1-RELATED"/>
    <property type="match status" value="1"/>
</dbReference>
<evidence type="ECO:0008006" key="4">
    <source>
        <dbReference type="Google" id="ProtNLM"/>
    </source>
</evidence>
<feature type="region of interest" description="Disordered" evidence="1">
    <location>
        <begin position="150"/>
        <end position="177"/>
    </location>
</feature>
<dbReference type="AlphaFoldDB" id="A0A914AGD8"/>
<organism evidence="2 3">
    <name type="scientific">Patiria miniata</name>
    <name type="common">Bat star</name>
    <name type="synonym">Asterina miniata</name>
    <dbReference type="NCBI Taxonomy" id="46514"/>
    <lineage>
        <taxon>Eukaryota</taxon>
        <taxon>Metazoa</taxon>
        <taxon>Echinodermata</taxon>
        <taxon>Eleutherozoa</taxon>
        <taxon>Asterozoa</taxon>
        <taxon>Asteroidea</taxon>
        <taxon>Valvatacea</taxon>
        <taxon>Valvatida</taxon>
        <taxon>Asterinidae</taxon>
        <taxon>Patiria</taxon>
    </lineage>
</organism>
<sequence length="435" mass="49578">MHSRVEMADHEVLGLLEKWGVSTLMDVFIDNGIDMTALRLLTEADIAQLIPKVGVRVKFVEKWKNHFQASLSNILLAACGKRTEIANPGAIEKNALFESVVTAFPCLKDPQGTTGYEAFYTKEAKGCPATGYLEEHLRYVRKHMLQKAKPHQECTSTSDAATGEAEQPAETTQDHQSKIERLKDNVEPADKVQELIEVTASYRREWIKNKERTVAEILREFPRLLDSNMIEQDYHLAYPLSADSLYDRWSAMVDPIIEYGTRMCPLWKETLELPQDMILDKLTKDQKSILALIIVPVIFEGNSKKRAAGRSTIKDVVGFFIDRQRDIINMPQYLKKVDPKTHPQPFVLSLSSANHLESRNAFVIIEKQAIPQPSILKAVDVCYKAHYILDCEYQQQCQGVWTFFEKCVYRQEGVKTRDNACLRGLCAYLAHKNVL</sequence>
<protein>
    <recommendedName>
        <fullName evidence="4">SAM domain-containing protein</fullName>
    </recommendedName>
</protein>
<dbReference type="OMA" id="YRREWIK"/>
<dbReference type="Gene3D" id="1.10.150.50">
    <property type="entry name" value="Transcription Factor, Ets-1"/>
    <property type="match status" value="1"/>
</dbReference>
<evidence type="ECO:0000256" key="1">
    <source>
        <dbReference type="SAM" id="MobiDB-lite"/>
    </source>
</evidence>
<dbReference type="GeneID" id="119733072"/>
<accession>A0A914AGD8</accession>
<name>A0A914AGD8_PATMI</name>
<reference evidence="2" key="1">
    <citation type="submission" date="2022-11" db="UniProtKB">
        <authorList>
            <consortium name="EnsemblMetazoa"/>
        </authorList>
    </citation>
    <scope>IDENTIFICATION</scope>
</reference>
<dbReference type="RefSeq" id="XP_038062581.1">
    <property type="nucleotide sequence ID" value="XM_038206653.1"/>
</dbReference>
<dbReference type="EnsemblMetazoa" id="XM_038206653.1">
    <property type="protein sequence ID" value="XP_038062581.1"/>
    <property type="gene ID" value="LOC119733072"/>
</dbReference>
<evidence type="ECO:0000313" key="2">
    <source>
        <dbReference type="EnsemblMetazoa" id="XP_038062581.1"/>
    </source>
</evidence>
<dbReference type="PANTHER" id="PTHR31025:SF9">
    <property type="entry name" value="SI:DKEY-286J15.1"/>
    <property type="match status" value="1"/>
</dbReference>
<proteinExistence type="predicted"/>
<dbReference type="InterPro" id="IPR013761">
    <property type="entry name" value="SAM/pointed_sf"/>
</dbReference>
<dbReference type="Proteomes" id="UP000887568">
    <property type="component" value="Unplaced"/>
</dbReference>
<dbReference type="OrthoDB" id="10066002at2759"/>
<keyword evidence="3" id="KW-1185">Reference proteome</keyword>
<dbReference type="SUPFAM" id="SSF47769">
    <property type="entry name" value="SAM/Pointed domain"/>
    <property type="match status" value="1"/>
</dbReference>
<evidence type="ECO:0000313" key="3">
    <source>
        <dbReference type="Proteomes" id="UP000887568"/>
    </source>
</evidence>